<evidence type="ECO:0000256" key="3">
    <source>
        <dbReference type="ARBA" id="ARBA00023136"/>
    </source>
</evidence>
<name>A0AA41YRK7_9PROT</name>
<dbReference type="Proteomes" id="UP001165679">
    <property type="component" value="Unassembled WGS sequence"/>
</dbReference>
<dbReference type="GO" id="GO:0022857">
    <property type="term" value="F:transmembrane transporter activity"/>
    <property type="evidence" value="ECO:0007669"/>
    <property type="project" value="InterPro"/>
</dbReference>
<feature type="transmembrane region" description="Helical" evidence="4">
    <location>
        <begin position="359"/>
        <end position="377"/>
    </location>
</feature>
<sequence>MQKAVAEIDTPADAIATHARVLPAATGTVFPVLIALSFCHMLNDMMQSMISALYPLLKAEFMLDFTQVGLITLTFQLTASLLQPAVGLMTDRKPMPFSLAVGMGFTLVGLLLLAVAATYPALLFAAGMVGIGSSVFHPESSRVARAASGGRYGLAQSLFQVGGNAGAAIGPLLAAVVVLTRGQTAVAWFSLAALLGMLILVRVGTWYRAHMVRPATKARAVAAGGAVLTRGRVAFAIFILAALTFSKNVYTASLSSYFTFYLIDRFQVSVHDAQVHLFVFMSAVAAGTLLGGPVTDRIGRKATIWISILGVLPFTLALPYANLFFTDVLTIIIGLLMASAFPAILVYAQELVPGRVGMIAGIFFGFAFGLGGLGAAVMGRIADSTSIEFVYRIAAFLPMIGLLTALLPNLAPVRVGRKPA</sequence>
<dbReference type="RefSeq" id="WP_264715901.1">
    <property type="nucleotide sequence ID" value="NZ_JAPDNT010000028.1"/>
</dbReference>
<comment type="caution">
    <text evidence="6">The sequence shown here is derived from an EMBL/GenBank/DDBJ whole genome shotgun (WGS) entry which is preliminary data.</text>
</comment>
<reference evidence="6" key="1">
    <citation type="submission" date="2022-09" db="EMBL/GenBank/DDBJ databases">
        <title>Rhodovastum sp. nov. RN2-1 isolated from soil in Seongnam, South Korea.</title>
        <authorList>
            <person name="Le N.T."/>
        </authorList>
    </citation>
    <scope>NUCLEOTIDE SEQUENCE</scope>
    <source>
        <strain evidence="6">RN2-1</strain>
    </source>
</reference>
<proteinExistence type="predicted"/>
<feature type="transmembrane region" description="Helical" evidence="4">
    <location>
        <begin position="389"/>
        <end position="411"/>
    </location>
</feature>
<evidence type="ECO:0000313" key="7">
    <source>
        <dbReference type="Proteomes" id="UP001165679"/>
    </source>
</evidence>
<dbReference type="PANTHER" id="PTHR43129">
    <property type="entry name" value="FOSMIDOMYCIN RESISTANCE PROTEIN"/>
    <property type="match status" value="1"/>
</dbReference>
<gene>
    <name evidence="6" type="ORF">OL599_20885</name>
</gene>
<dbReference type="GO" id="GO:0005886">
    <property type="term" value="C:plasma membrane"/>
    <property type="evidence" value="ECO:0007669"/>
    <property type="project" value="TreeGrafter"/>
</dbReference>
<feature type="transmembrane region" description="Helical" evidence="4">
    <location>
        <begin position="21"/>
        <end position="43"/>
    </location>
</feature>
<accession>A0AA41YRK7</accession>
<keyword evidence="1 4" id="KW-0812">Transmembrane</keyword>
<dbReference type="PANTHER" id="PTHR43129:SF1">
    <property type="entry name" value="FOSMIDOMYCIN RESISTANCE PROTEIN"/>
    <property type="match status" value="1"/>
</dbReference>
<dbReference type="Pfam" id="PF07690">
    <property type="entry name" value="MFS_1"/>
    <property type="match status" value="1"/>
</dbReference>
<evidence type="ECO:0000256" key="2">
    <source>
        <dbReference type="ARBA" id="ARBA00022989"/>
    </source>
</evidence>
<feature type="transmembrane region" description="Helical" evidence="4">
    <location>
        <begin position="328"/>
        <end position="347"/>
    </location>
</feature>
<dbReference type="InterPro" id="IPR020846">
    <property type="entry name" value="MFS_dom"/>
</dbReference>
<keyword evidence="2 4" id="KW-1133">Transmembrane helix</keyword>
<feature type="transmembrane region" description="Helical" evidence="4">
    <location>
        <begin position="94"/>
        <end position="113"/>
    </location>
</feature>
<protein>
    <submittedName>
        <fullName evidence="6">MFS transporter</fullName>
    </submittedName>
</protein>
<dbReference type="Gene3D" id="1.20.1250.20">
    <property type="entry name" value="MFS general substrate transporter like domains"/>
    <property type="match status" value="2"/>
</dbReference>
<feature type="transmembrane region" description="Helical" evidence="4">
    <location>
        <begin position="119"/>
        <end position="137"/>
    </location>
</feature>
<evidence type="ECO:0000256" key="1">
    <source>
        <dbReference type="ARBA" id="ARBA00022692"/>
    </source>
</evidence>
<feature type="transmembrane region" description="Helical" evidence="4">
    <location>
        <begin position="63"/>
        <end position="82"/>
    </location>
</feature>
<feature type="transmembrane region" description="Helical" evidence="4">
    <location>
        <begin position="185"/>
        <end position="207"/>
    </location>
</feature>
<feature type="domain" description="Major facilitator superfamily (MFS) profile" evidence="5">
    <location>
        <begin position="32"/>
        <end position="413"/>
    </location>
</feature>
<dbReference type="PROSITE" id="PS50850">
    <property type="entry name" value="MFS"/>
    <property type="match status" value="1"/>
</dbReference>
<dbReference type="SUPFAM" id="SSF103473">
    <property type="entry name" value="MFS general substrate transporter"/>
    <property type="match status" value="1"/>
</dbReference>
<feature type="transmembrane region" description="Helical" evidence="4">
    <location>
        <begin position="158"/>
        <end position="179"/>
    </location>
</feature>
<organism evidence="6 7">
    <name type="scientific">Limobrevibacterium gyesilva</name>
    <dbReference type="NCBI Taxonomy" id="2991712"/>
    <lineage>
        <taxon>Bacteria</taxon>
        <taxon>Pseudomonadati</taxon>
        <taxon>Pseudomonadota</taxon>
        <taxon>Alphaproteobacteria</taxon>
        <taxon>Acetobacterales</taxon>
        <taxon>Acetobacteraceae</taxon>
        <taxon>Limobrevibacterium</taxon>
    </lineage>
</organism>
<reference evidence="6" key="2">
    <citation type="submission" date="2022-10" db="EMBL/GenBank/DDBJ databases">
        <authorList>
            <person name="Trinh H.N."/>
        </authorList>
    </citation>
    <scope>NUCLEOTIDE SEQUENCE</scope>
    <source>
        <strain evidence="6">RN2-1</strain>
    </source>
</reference>
<evidence type="ECO:0000313" key="6">
    <source>
        <dbReference type="EMBL" id="MCW3477028.1"/>
    </source>
</evidence>
<feature type="transmembrane region" description="Helical" evidence="4">
    <location>
        <begin position="302"/>
        <end position="322"/>
    </location>
</feature>
<dbReference type="InterPro" id="IPR011701">
    <property type="entry name" value="MFS"/>
</dbReference>
<keyword evidence="7" id="KW-1185">Reference proteome</keyword>
<keyword evidence="3 4" id="KW-0472">Membrane</keyword>
<dbReference type="CDD" id="cd17478">
    <property type="entry name" value="MFS_FsR"/>
    <property type="match status" value="1"/>
</dbReference>
<feature type="transmembrane region" description="Helical" evidence="4">
    <location>
        <begin position="273"/>
        <end position="290"/>
    </location>
</feature>
<feature type="transmembrane region" description="Helical" evidence="4">
    <location>
        <begin position="233"/>
        <end position="253"/>
    </location>
</feature>
<evidence type="ECO:0000259" key="5">
    <source>
        <dbReference type="PROSITE" id="PS50850"/>
    </source>
</evidence>
<dbReference type="InterPro" id="IPR036259">
    <property type="entry name" value="MFS_trans_sf"/>
</dbReference>
<evidence type="ECO:0000256" key="4">
    <source>
        <dbReference type="SAM" id="Phobius"/>
    </source>
</evidence>
<dbReference type="EMBL" id="JAPDNT010000028">
    <property type="protein sequence ID" value="MCW3477028.1"/>
    <property type="molecule type" value="Genomic_DNA"/>
</dbReference>
<dbReference type="AlphaFoldDB" id="A0AA41YRK7"/>